<sequence>MSHGLPCSCKLITRFDHMFPIQLDDISAFWRTLEIEGDHPCSQKKDMDIDYEIRDLADLLDQISTRLISKVKEMYRLVKGVLSLVLPEDPGMTLTSPLEITATKGRWKTNSTKNRQGSGSGYGSGSGSDSRGRGKPPRARRDASPCSTFPYIEAFPSFVHPFIENWKNVNGDGNCGYQVVANFIFGDEHQ</sequence>
<name>A0ACC0CDI5_CATRO</name>
<dbReference type="EMBL" id="CM044701">
    <property type="protein sequence ID" value="KAI5682863.1"/>
    <property type="molecule type" value="Genomic_DNA"/>
</dbReference>
<organism evidence="1 2">
    <name type="scientific">Catharanthus roseus</name>
    <name type="common">Madagascar periwinkle</name>
    <name type="synonym">Vinca rosea</name>
    <dbReference type="NCBI Taxonomy" id="4058"/>
    <lineage>
        <taxon>Eukaryota</taxon>
        <taxon>Viridiplantae</taxon>
        <taxon>Streptophyta</taxon>
        <taxon>Embryophyta</taxon>
        <taxon>Tracheophyta</taxon>
        <taxon>Spermatophyta</taxon>
        <taxon>Magnoliopsida</taxon>
        <taxon>eudicotyledons</taxon>
        <taxon>Gunneridae</taxon>
        <taxon>Pentapetalae</taxon>
        <taxon>asterids</taxon>
        <taxon>lamiids</taxon>
        <taxon>Gentianales</taxon>
        <taxon>Apocynaceae</taxon>
        <taxon>Rauvolfioideae</taxon>
        <taxon>Vinceae</taxon>
        <taxon>Catharanthinae</taxon>
        <taxon>Catharanthus</taxon>
    </lineage>
</organism>
<evidence type="ECO:0000313" key="2">
    <source>
        <dbReference type="Proteomes" id="UP001060085"/>
    </source>
</evidence>
<protein>
    <submittedName>
        <fullName evidence="1">Uncharacterized protein</fullName>
    </submittedName>
</protein>
<keyword evidence="2" id="KW-1185">Reference proteome</keyword>
<gene>
    <name evidence="1" type="ORF">M9H77_04091</name>
</gene>
<reference evidence="2" key="1">
    <citation type="journal article" date="2023" name="Nat. Plants">
        <title>Single-cell RNA sequencing provides a high-resolution roadmap for understanding the multicellular compartmentation of specialized metabolism.</title>
        <authorList>
            <person name="Sun S."/>
            <person name="Shen X."/>
            <person name="Li Y."/>
            <person name="Li Y."/>
            <person name="Wang S."/>
            <person name="Li R."/>
            <person name="Zhang H."/>
            <person name="Shen G."/>
            <person name="Guo B."/>
            <person name="Wei J."/>
            <person name="Xu J."/>
            <person name="St-Pierre B."/>
            <person name="Chen S."/>
            <person name="Sun C."/>
        </authorList>
    </citation>
    <scope>NUCLEOTIDE SEQUENCE [LARGE SCALE GENOMIC DNA]</scope>
</reference>
<proteinExistence type="predicted"/>
<accession>A0ACC0CDI5</accession>
<evidence type="ECO:0000313" key="1">
    <source>
        <dbReference type="EMBL" id="KAI5682863.1"/>
    </source>
</evidence>
<dbReference type="Proteomes" id="UP001060085">
    <property type="component" value="Linkage Group LG01"/>
</dbReference>
<comment type="caution">
    <text evidence="1">The sequence shown here is derived from an EMBL/GenBank/DDBJ whole genome shotgun (WGS) entry which is preliminary data.</text>
</comment>